<keyword evidence="2" id="KW-1185">Reference proteome</keyword>
<dbReference type="Proteomes" id="UP001185015">
    <property type="component" value="Unassembled WGS sequence"/>
</dbReference>
<organism evidence="1 2">
    <name type="scientific">Methanococcoides alaskense</name>
    <dbReference type="NCBI Taxonomy" id="325778"/>
    <lineage>
        <taxon>Archaea</taxon>
        <taxon>Methanobacteriati</taxon>
        <taxon>Methanobacteriota</taxon>
        <taxon>Stenosarchaea group</taxon>
        <taxon>Methanomicrobia</taxon>
        <taxon>Methanosarcinales</taxon>
        <taxon>Methanosarcinaceae</taxon>
        <taxon>Methanococcoides</taxon>
    </lineage>
</organism>
<dbReference type="RefSeq" id="WP_270095603.1">
    <property type="nucleotide sequence ID" value="NZ_JAQFFK010000001.1"/>
</dbReference>
<name>A0AA90U0S6_9EURY</name>
<evidence type="ECO:0000313" key="2">
    <source>
        <dbReference type="Proteomes" id="UP001185015"/>
    </source>
</evidence>
<comment type="caution">
    <text evidence="1">The sequence shown here is derived from an EMBL/GenBank/DDBJ whole genome shotgun (WGS) entry which is preliminary data.</text>
</comment>
<evidence type="ECO:0000313" key="1">
    <source>
        <dbReference type="EMBL" id="MDR6223300.1"/>
    </source>
</evidence>
<sequence>MRMLEEFFPEFTEKLDEIDNLYAENRTIDEKTYQFICFALSNKAR</sequence>
<gene>
    <name evidence="1" type="ORF">J2750_001765</name>
</gene>
<proteinExistence type="predicted"/>
<dbReference type="AlphaFoldDB" id="A0AA90U0S6"/>
<protein>
    <submittedName>
        <fullName evidence="1">Alkylhydroperoxidase/carboxymuconolactone decarboxylase family protein YurZ</fullName>
    </submittedName>
</protein>
<dbReference type="EMBL" id="JAVDQI010000006">
    <property type="protein sequence ID" value="MDR6223300.1"/>
    <property type="molecule type" value="Genomic_DNA"/>
</dbReference>
<accession>A0AA90U0S6</accession>
<reference evidence="1 2" key="1">
    <citation type="submission" date="2023-07" db="EMBL/GenBank/DDBJ databases">
        <title>Genomic Encyclopedia of Type Strains, Phase IV (KMG-IV): sequencing the most valuable type-strain genomes for metagenomic binning, comparative biology and taxonomic classification.</title>
        <authorList>
            <person name="Goeker M."/>
        </authorList>
    </citation>
    <scope>NUCLEOTIDE SEQUENCE [LARGE SCALE GENOMIC DNA]</scope>
    <source>
        <strain evidence="1 2">DSM 17273</strain>
    </source>
</reference>